<dbReference type="SUPFAM" id="SSF54236">
    <property type="entry name" value="Ubiquitin-like"/>
    <property type="match status" value="1"/>
</dbReference>
<accession>V5I028</accession>
<dbReference type="OrthoDB" id="21589at2759"/>
<dbReference type="Pfam" id="PF00240">
    <property type="entry name" value="ubiquitin"/>
    <property type="match status" value="1"/>
</dbReference>
<evidence type="ECO:0000313" key="8">
    <source>
        <dbReference type="EMBL" id="GAD95735.1"/>
    </source>
</evidence>
<dbReference type="Gene3D" id="3.10.20.90">
    <property type="entry name" value="Phosphatidylinositol 3-kinase Catalytic Subunit, Chain A, domain 1"/>
    <property type="match status" value="1"/>
</dbReference>
<dbReference type="InterPro" id="IPR029071">
    <property type="entry name" value="Ubiquitin-like_domsf"/>
</dbReference>
<dbReference type="HOGENOM" id="CLU_024875_0_0_1"/>
<dbReference type="GO" id="GO:0016020">
    <property type="term" value="C:membrane"/>
    <property type="evidence" value="ECO:0007669"/>
    <property type="project" value="UniProtKB-SubCell"/>
</dbReference>
<keyword evidence="3" id="KW-1133">Transmembrane helix</keyword>
<sequence length="667" mass="72950">MASEGAALEGSSAEPTQAARTIALQVLSPSLNPPNRIAFDSLPLTITIADLKSRIAERIPDRPSPEKQRLIYRGQPLSDDRAVLRDILESSEATIHSIHLVLPPSDTGSVTASTTPNSLAQESYSASSHANPLQSPTAYGSQAQAQPQPGIRFRGPFLPPSPHRESDIEAALRRNIEALRRQIELQEQGRWQPRQNPPVANATGRSYQFTNPLTSQSFPPPTQYPNLLHRPAPAAGATAMQSYGLNARSPQGTVHPSSSAPNEVQSPDSNATMQPRLQRLQQQIAYMESQLSLGLAPPVDLIARTRTELYGLLDDQFRNPIAPRDGHIEALLARVLNIYMRADHIRVSQSRSSDVNVSATQNTGQAPLYLLSSPAGHHSLIASPAGAATIESWLAARRMSQTPRLGQSAVQGQARVRRPQRHPGAVMMENAVRHAFLNQRRAQQNRQALLARNARRAWLFIRLYFFCYLFSESGTWSRFVFVTLAVLISLLSETTLPQQFQQVVIAPVQRHLEALVHVGGNEQIQPIVPPRQDGTNAPVENQGIQTETGHDATAPGAEAGIIPHGVPPVGIQQRLRRVERSLALFFASLVPGVGERQVEASNAAQAQAAFNAERAREEEQRQLEDAAVGRAGDDPQPEGQQPPPEFQEHGTNDEHTRIPVNEGDEAH</sequence>
<evidence type="ECO:0000259" key="7">
    <source>
        <dbReference type="PROSITE" id="PS50053"/>
    </source>
</evidence>
<keyword evidence="4" id="KW-0472">Membrane</keyword>
<evidence type="ECO:0000256" key="4">
    <source>
        <dbReference type="ARBA" id="ARBA00023136"/>
    </source>
</evidence>
<dbReference type="eggNOG" id="ENOG502SAFQ">
    <property type="taxonomic scope" value="Eukaryota"/>
</dbReference>
<evidence type="ECO:0000256" key="5">
    <source>
        <dbReference type="ARBA" id="ARBA00023230"/>
    </source>
</evidence>
<feature type="region of interest" description="Disordered" evidence="6">
    <location>
        <begin position="615"/>
        <end position="667"/>
    </location>
</feature>
<keyword evidence="2" id="KW-0812">Transmembrane</keyword>
<dbReference type="Proteomes" id="UP000018001">
    <property type="component" value="Unassembled WGS sequence"/>
</dbReference>
<dbReference type="FunFam" id="3.10.20.90:FF:000046">
    <property type="entry name" value="Homocysteine-responsive endoplasmic reticulum-resident ubiquitin-like domain member 2 protein"/>
    <property type="match status" value="1"/>
</dbReference>
<evidence type="ECO:0000313" key="9">
    <source>
        <dbReference type="Proteomes" id="UP000018001"/>
    </source>
</evidence>
<feature type="compositionally biased region" description="Basic and acidic residues" evidence="6">
    <location>
        <begin position="615"/>
        <end position="624"/>
    </location>
</feature>
<dbReference type="InterPro" id="IPR000626">
    <property type="entry name" value="Ubiquitin-like_dom"/>
</dbReference>
<comment type="caution">
    <text evidence="8">The sequence shown here is derived from an EMBL/GenBank/DDBJ whole genome shotgun (WGS) entry which is preliminary data.</text>
</comment>
<dbReference type="PANTHER" id="PTHR12943">
    <property type="entry name" value="HOMOCYSTEINE-RESPONSIVE ENDOPLASMIC RETICULUM-RESIDENT UNIQUITIN-LIKE DOMAIN HERPUD PROTEIN FAMILY MEMBER"/>
    <property type="match status" value="1"/>
</dbReference>
<keyword evidence="5" id="KW-0834">Unfolded protein response</keyword>
<dbReference type="PANTHER" id="PTHR12943:SF27">
    <property type="entry name" value="HOMOCYSTEINE-INDUCED ENDOPLASMIC RETICULUM PROTEIN, ISOFORM A"/>
    <property type="match status" value="1"/>
</dbReference>
<dbReference type="InParanoid" id="V5I028"/>
<protein>
    <recommendedName>
        <fullName evidence="7">Ubiquitin-like domain-containing protein</fullName>
    </recommendedName>
</protein>
<evidence type="ECO:0000256" key="1">
    <source>
        <dbReference type="ARBA" id="ARBA00004370"/>
    </source>
</evidence>
<feature type="region of interest" description="Disordered" evidence="6">
    <location>
        <begin position="525"/>
        <end position="565"/>
    </location>
</feature>
<proteinExistence type="predicted"/>
<name>V5I028_BYSSN</name>
<keyword evidence="9" id="KW-1185">Reference proteome</keyword>
<feature type="region of interest" description="Disordered" evidence="6">
    <location>
        <begin position="104"/>
        <end position="164"/>
    </location>
</feature>
<dbReference type="EMBL" id="BAUL01000137">
    <property type="protein sequence ID" value="GAD95735.1"/>
    <property type="molecule type" value="Genomic_DNA"/>
</dbReference>
<dbReference type="PROSITE" id="PS50053">
    <property type="entry name" value="UBIQUITIN_2"/>
    <property type="match status" value="1"/>
</dbReference>
<dbReference type="GO" id="GO:0030968">
    <property type="term" value="P:endoplasmic reticulum unfolded protein response"/>
    <property type="evidence" value="ECO:0007669"/>
    <property type="project" value="TreeGrafter"/>
</dbReference>
<feature type="compositionally biased region" description="Polar residues" evidence="6">
    <location>
        <begin position="106"/>
        <end position="147"/>
    </location>
</feature>
<evidence type="ECO:0000256" key="3">
    <source>
        <dbReference type="ARBA" id="ARBA00022989"/>
    </source>
</evidence>
<evidence type="ECO:0000256" key="6">
    <source>
        <dbReference type="SAM" id="MobiDB-lite"/>
    </source>
</evidence>
<feature type="compositionally biased region" description="Basic and acidic residues" evidence="6">
    <location>
        <begin position="646"/>
        <end position="657"/>
    </location>
</feature>
<feature type="domain" description="Ubiquitin-like" evidence="7">
    <location>
        <begin position="24"/>
        <end position="96"/>
    </location>
</feature>
<comment type="subcellular location">
    <subcellularLocation>
        <location evidence="1">Membrane</location>
    </subcellularLocation>
</comment>
<organism evidence="8 9">
    <name type="scientific">Byssochlamys spectabilis (strain No. 5 / NBRC 109023)</name>
    <name type="common">Paecilomyces variotii</name>
    <dbReference type="NCBI Taxonomy" id="1356009"/>
    <lineage>
        <taxon>Eukaryota</taxon>
        <taxon>Fungi</taxon>
        <taxon>Dikarya</taxon>
        <taxon>Ascomycota</taxon>
        <taxon>Pezizomycotina</taxon>
        <taxon>Eurotiomycetes</taxon>
        <taxon>Eurotiomycetidae</taxon>
        <taxon>Eurotiales</taxon>
        <taxon>Thermoascaceae</taxon>
        <taxon>Paecilomyces</taxon>
    </lineage>
</organism>
<evidence type="ECO:0000256" key="2">
    <source>
        <dbReference type="ARBA" id="ARBA00022692"/>
    </source>
</evidence>
<gene>
    <name evidence="8" type="ORF">PVAR5_4381</name>
</gene>
<dbReference type="AlphaFoldDB" id="V5I028"/>
<reference evidence="9" key="1">
    <citation type="journal article" date="2014" name="Genome Announc.">
        <title>Draft genome sequence of the formaldehyde-resistant fungus Byssochlamys spectabilis No. 5 (anamorph Paecilomyces variotii No. 5) (NBRC109023).</title>
        <authorList>
            <person name="Oka T."/>
            <person name="Ekino K."/>
            <person name="Fukuda K."/>
            <person name="Nomura Y."/>
        </authorList>
    </citation>
    <scope>NUCLEOTIDE SEQUENCE [LARGE SCALE GENOMIC DNA]</scope>
    <source>
        <strain evidence="9">No. 5 / NBRC 109023</strain>
    </source>
</reference>
<feature type="compositionally biased region" description="Polar residues" evidence="6">
    <location>
        <begin position="533"/>
        <end position="547"/>
    </location>
</feature>
<dbReference type="InterPro" id="IPR039751">
    <property type="entry name" value="HERPUD1/2"/>
</dbReference>
<feature type="region of interest" description="Disordered" evidence="6">
    <location>
        <begin position="246"/>
        <end position="273"/>
    </location>
</feature>